<dbReference type="InterPro" id="IPR037020">
    <property type="entry name" value="Hemocyanin_C_sf"/>
</dbReference>
<name>A0A182MIE8_9DIPT</name>
<evidence type="ECO:0000256" key="3">
    <source>
        <dbReference type="ARBA" id="ARBA00022723"/>
    </source>
</evidence>
<dbReference type="Pfam" id="PF03723">
    <property type="entry name" value="Hemocyanin_C"/>
    <property type="match status" value="1"/>
</dbReference>
<feature type="domain" description="Hemocyanin C-terminal" evidence="7">
    <location>
        <begin position="1"/>
        <end position="200"/>
    </location>
</feature>
<evidence type="ECO:0000256" key="6">
    <source>
        <dbReference type="ARBA" id="ARBA00023101"/>
    </source>
</evidence>
<keyword evidence="4" id="KW-0560">Oxidoreductase</keyword>
<evidence type="ECO:0000259" key="7">
    <source>
        <dbReference type="Pfam" id="PF03723"/>
    </source>
</evidence>
<evidence type="ECO:0000313" key="9">
    <source>
        <dbReference type="Proteomes" id="UP000075883"/>
    </source>
</evidence>
<dbReference type="GO" id="GO:0042438">
    <property type="term" value="P:melanin biosynthetic process"/>
    <property type="evidence" value="ECO:0007669"/>
    <property type="project" value="UniProtKB-KW"/>
</dbReference>
<evidence type="ECO:0000256" key="1">
    <source>
        <dbReference type="ARBA" id="ARBA00001973"/>
    </source>
</evidence>
<reference evidence="9" key="1">
    <citation type="submission" date="2013-09" db="EMBL/GenBank/DDBJ databases">
        <title>The Genome Sequence of Anopheles culicifacies species A.</title>
        <authorList>
            <consortium name="The Broad Institute Genomics Platform"/>
            <person name="Neafsey D.E."/>
            <person name="Besansky N."/>
            <person name="Howell P."/>
            <person name="Walton C."/>
            <person name="Young S.K."/>
            <person name="Zeng Q."/>
            <person name="Gargeya S."/>
            <person name="Fitzgerald M."/>
            <person name="Haas B."/>
            <person name="Abouelleil A."/>
            <person name="Allen A.W."/>
            <person name="Alvarado L."/>
            <person name="Arachchi H.M."/>
            <person name="Berlin A.M."/>
            <person name="Chapman S.B."/>
            <person name="Gainer-Dewar J."/>
            <person name="Goldberg J."/>
            <person name="Griggs A."/>
            <person name="Gujja S."/>
            <person name="Hansen M."/>
            <person name="Howarth C."/>
            <person name="Imamovic A."/>
            <person name="Ireland A."/>
            <person name="Larimer J."/>
            <person name="McCowan C."/>
            <person name="Murphy C."/>
            <person name="Pearson M."/>
            <person name="Poon T.W."/>
            <person name="Priest M."/>
            <person name="Roberts A."/>
            <person name="Saif S."/>
            <person name="Shea T."/>
            <person name="Sisk P."/>
            <person name="Sykes S."/>
            <person name="Wortman J."/>
            <person name="Nusbaum C."/>
            <person name="Birren B."/>
        </authorList>
    </citation>
    <scope>NUCLEOTIDE SEQUENCE [LARGE SCALE GENOMIC DNA]</scope>
    <source>
        <strain evidence="9">A-37</strain>
    </source>
</reference>
<organism evidence="8 9">
    <name type="scientific">Anopheles culicifacies</name>
    <dbReference type="NCBI Taxonomy" id="139723"/>
    <lineage>
        <taxon>Eukaryota</taxon>
        <taxon>Metazoa</taxon>
        <taxon>Ecdysozoa</taxon>
        <taxon>Arthropoda</taxon>
        <taxon>Hexapoda</taxon>
        <taxon>Insecta</taxon>
        <taxon>Pterygota</taxon>
        <taxon>Neoptera</taxon>
        <taxon>Endopterygota</taxon>
        <taxon>Diptera</taxon>
        <taxon>Nematocera</taxon>
        <taxon>Culicoidea</taxon>
        <taxon>Culicidae</taxon>
        <taxon>Anophelinae</taxon>
        <taxon>Anopheles</taxon>
        <taxon>culicifacies species complex</taxon>
    </lineage>
</organism>
<dbReference type="STRING" id="139723.A0A182MIE8"/>
<comment type="similarity">
    <text evidence="2">Belongs to the tyrosinase family.</text>
</comment>
<dbReference type="SUPFAM" id="SSF81296">
    <property type="entry name" value="E set domains"/>
    <property type="match status" value="1"/>
</dbReference>
<keyword evidence="9" id="KW-1185">Reference proteome</keyword>
<keyword evidence="3" id="KW-0479">Metal-binding</keyword>
<evidence type="ECO:0000256" key="4">
    <source>
        <dbReference type="ARBA" id="ARBA00023002"/>
    </source>
</evidence>
<dbReference type="PANTHER" id="PTHR11511:SF4">
    <property type="entry name" value="PHENOLOXIDASE 2-RELATED"/>
    <property type="match status" value="1"/>
</dbReference>
<evidence type="ECO:0000256" key="5">
    <source>
        <dbReference type="ARBA" id="ARBA00023008"/>
    </source>
</evidence>
<dbReference type="AlphaFoldDB" id="A0A182MIE8"/>
<keyword evidence="6" id="KW-0470">Melanin biosynthesis</keyword>
<dbReference type="EMBL" id="AXCM01020511">
    <property type="status" value="NOT_ANNOTATED_CDS"/>
    <property type="molecule type" value="Genomic_DNA"/>
</dbReference>
<evidence type="ECO:0000256" key="2">
    <source>
        <dbReference type="ARBA" id="ARBA00009928"/>
    </source>
</evidence>
<proteinExistence type="inferred from homology"/>
<dbReference type="EnsemblMetazoa" id="ACUA019030-RA">
    <property type="protein sequence ID" value="ACUA019030-PA"/>
    <property type="gene ID" value="ACUA019030"/>
</dbReference>
<dbReference type="GO" id="GO:0016491">
    <property type="term" value="F:oxidoreductase activity"/>
    <property type="evidence" value="ECO:0007669"/>
    <property type="project" value="UniProtKB-KW"/>
</dbReference>
<dbReference type="Proteomes" id="UP000075883">
    <property type="component" value="Unassembled WGS sequence"/>
</dbReference>
<comment type="cofactor">
    <cofactor evidence="1">
        <name>Cu(2+)</name>
        <dbReference type="ChEBI" id="CHEBI:29036"/>
    </cofactor>
</comment>
<keyword evidence="5" id="KW-0186">Copper</keyword>
<accession>A0A182MIE8</accession>
<dbReference type="Gene3D" id="2.60.40.1520">
    <property type="entry name" value="Hemocyanin, C-terminal domain"/>
    <property type="match status" value="1"/>
</dbReference>
<reference evidence="8" key="2">
    <citation type="submission" date="2020-05" db="UniProtKB">
        <authorList>
            <consortium name="EnsemblMetazoa"/>
        </authorList>
    </citation>
    <scope>IDENTIFICATION</scope>
    <source>
        <strain evidence="8">A-37</strain>
    </source>
</reference>
<dbReference type="GO" id="GO:0046872">
    <property type="term" value="F:metal ion binding"/>
    <property type="evidence" value="ECO:0007669"/>
    <property type="project" value="UniProtKB-KW"/>
</dbReference>
<dbReference type="InterPro" id="IPR014756">
    <property type="entry name" value="Ig_E-set"/>
</dbReference>
<dbReference type="InterPro" id="IPR005203">
    <property type="entry name" value="Hemocyanin_C"/>
</dbReference>
<protein>
    <recommendedName>
        <fullName evidence="7">Hemocyanin C-terminal domain-containing protein</fullName>
    </recommendedName>
</protein>
<sequence length="209" mass="23874">FTHLQHSPFVTTIMIENDSDAQRMAFVRVFLAPKNDERGTPMVFRDQRLFMIELDKFLVALRPGSNRIRRRSKESTVTIPFERTFRNLDQNRPEPDTPQEAEFNFCGCGWPAHMLIPKGLPEGLPADLFIMVSNYEEDRVIQDLVGTCNDAASYCGVRDRLYPDRKAMGYPFDRAARSGVDSLANFLTPNMAVQSITVVHNDRTVNRTS</sequence>
<evidence type="ECO:0000313" key="8">
    <source>
        <dbReference type="EnsemblMetazoa" id="ACUA019030-PA"/>
    </source>
</evidence>
<dbReference type="InterPro" id="IPR013788">
    <property type="entry name" value="Hemocyanin/hexamerin"/>
</dbReference>
<dbReference type="PANTHER" id="PTHR11511">
    <property type="entry name" value="LARVAL STORAGE PROTEIN/PHENOLOXIDASE"/>
    <property type="match status" value="1"/>
</dbReference>
<dbReference type="VEuPathDB" id="VectorBase:ACUA019030"/>